<sequence length="78" mass="8939">MHEMTAKKMSEEITPGIPCSLDTTDNIQKELETPKRSFKRKKQTPEKAPDGIGRKYLEELKKINSSRVNETDPDRCSC</sequence>
<keyword evidence="3" id="KW-1185">Reference proteome</keyword>
<evidence type="ECO:0000313" key="3">
    <source>
        <dbReference type="Proteomes" id="UP000887116"/>
    </source>
</evidence>
<protein>
    <submittedName>
        <fullName evidence="2">Uncharacterized protein</fullName>
    </submittedName>
</protein>
<proteinExistence type="predicted"/>
<feature type="compositionally biased region" description="Basic and acidic residues" evidence="1">
    <location>
        <begin position="43"/>
        <end position="56"/>
    </location>
</feature>
<comment type="caution">
    <text evidence="2">The sequence shown here is derived from an EMBL/GenBank/DDBJ whole genome shotgun (WGS) entry which is preliminary data.</text>
</comment>
<reference evidence="2" key="1">
    <citation type="submission" date="2020-07" db="EMBL/GenBank/DDBJ databases">
        <title>Multicomponent nature underlies the extraordinary mechanical properties of spider dragline silk.</title>
        <authorList>
            <person name="Kono N."/>
            <person name="Nakamura H."/>
            <person name="Mori M."/>
            <person name="Yoshida Y."/>
            <person name="Ohtoshi R."/>
            <person name="Malay A.D."/>
            <person name="Moran D.A.P."/>
            <person name="Tomita M."/>
            <person name="Numata K."/>
            <person name="Arakawa K."/>
        </authorList>
    </citation>
    <scope>NUCLEOTIDE SEQUENCE</scope>
</reference>
<feature type="region of interest" description="Disordered" evidence="1">
    <location>
        <begin position="1"/>
        <end position="56"/>
    </location>
</feature>
<name>A0A8X6FZJ6_TRICU</name>
<dbReference type="AlphaFoldDB" id="A0A8X6FZJ6"/>
<feature type="compositionally biased region" description="Basic and acidic residues" evidence="1">
    <location>
        <begin position="1"/>
        <end position="11"/>
    </location>
</feature>
<evidence type="ECO:0000313" key="2">
    <source>
        <dbReference type="EMBL" id="GFQ92243.1"/>
    </source>
</evidence>
<organism evidence="2 3">
    <name type="scientific">Trichonephila clavata</name>
    <name type="common">Joro spider</name>
    <name type="synonym">Nephila clavata</name>
    <dbReference type="NCBI Taxonomy" id="2740835"/>
    <lineage>
        <taxon>Eukaryota</taxon>
        <taxon>Metazoa</taxon>
        <taxon>Ecdysozoa</taxon>
        <taxon>Arthropoda</taxon>
        <taxon>Chelicerata</taxon>
        <taxon>Arachnida</taxon>
        <taxon>Araneae</taxon>
        <taxon>Araneomorphae</taxon>
        <taxon>Entelegynae</taxon>
        <taxon>Araneoidea</taxon>
        <taxon>Nephilidae</taxon>
        <taxon>Trichonephila</taxon>
    </lineage>
</organism>
<dbReference type="Proteomes" id="UP000887116">
    <property type="component" value="Unassembled WGS sequence"/>
</dbReference>
<dbReference type="OrthoDB" id="6629542at2759"/>
<accession>A0A8X6FZJ6</accession>
<evidence type="ECO:0000256" key="1">
    <source>
        <dbReference type="SAM" id="MobiDB-lite"/>
    </source>
</evidence>
<dbReference type="EMBL" id="BMAO01023983">
    <property type="protein sequence ID" value="GFQ92243.1"/>
    <property type="molecule type" value="Genomic_DNA"/>
</dbReference>
<gene>
    <name evidence="2" type="ORF">TNCT_444251</name>
</gene>